<dbReference type="AlphaFoldDB" id="A0A928YPN7"/>
<sequence>MSKKTGNEKLTSFATHLDEQYGVRGSLAREQYESEFDAFKLGAMIQELRVEQGLTQEQLAQKCGTTKTYISRIENNASDIRLSTLMRIINQGFGRHLKLNISVVDQ</sequence>
<gene>
    <name evidence="3" type="ORF">C4F49_03400</name>
</gene>
<comment type="caution">
    <text evidence="3">The sequence shown here is derived from an EMBL/GenBank/DDBJ whole genome shotgun (WGS) entry which is preliminary data.</text>
</comment>
<dbReference type="CDD" id="cd00093">
    <property type="entry name" value="HTH_XRE"/>
    <property type="match status" value="1"/>
</dbReference>
<dbReference type="InterPro" id="IPR001387">
    <property type="entry name" value="Cro/C1-type_HTH"/>
</dbReference>
<reference evidence="3" key="1">
    <citation type="submission" date="2018-02" db="EMBL/GenBank/DDBJ databases">
        <authorList>
            <person name="Vasarhelyi B.M."/>
            <person name="Deshmukh S."/>
            <person name="Balint B."/>
            <person name="Kukolya J."/>
        </authorList>
    </citation>
    <scope>NUCLEOTIDE SEQUENCE</scope>
    <source>
        <strain evidence="3">KB22</strain>
    </source>
</reference>
<dbReference type="GO" id="GO:0005829">
    <property type="term" value="C:cytosol"/>
    <property type="evidence" value="ECO:0007669"/>
    <property type="project" value="TreeGrafter"/>
</dbReference>
<accession>A0A928YPN7</accession>
<dbReference type="PANTHER" id="PTHR46797:SF1">
    <property type="entry name" value="METHYLPHOSPHONATE SYNTHASE"/>
    <property type="match status" value="1"/>
</dbReference>
<keyword evidence="1" id="KW-0238">DNA-binding</keyword>
<dbReference type="Gene3D" id="1.10.260.40">
    <property type="entry name" value="lambda repressor-like DNA-binding domains"/>
    <property type="match status" value="1"/>
</dbReference>
<dbReference type="SUPFAM" id="SSF47413">
    <property type="entry name" value="lambda repressor-like DNA-binding domains"/>
    <property type="match status" value="1"/>
</dbReference>
<protein>
    <submittedName>
        <fullName evidence="3">Transcriptional regulator</fullName>
    </submittedName>
</protein>
<evidence type="ECO:0000259" key="2">
    <source>
        <dbReference type="PROSITE" id="PS50943"/>
    </source>
</evidence>
<dbReference type="GO" id="GO:0003677">
    <property type="term" value="F:DNA binding"/>
    <property type="evidence" value="ECO:0007669"/>
    <property type="project" value="UniProtKB-KW"/>
</dbReference>
<dbReference type="PANTHER" id="PTHR46797">
    <property type="entry name" value="HTH-TYPE TRANSCRIPTIONAL REGULATOR"/>
    <property type="match status" value="1"/>
</dbReference>
<keyword evidence="4" id="KW-1185">Reference proteome</keyword>
<dbReference type="InterPro" id="IPR050807">
    <property type="entry name" value="TransReg_Diox_bact_type"/>
</dbReference>
<evidence type="ECO:0000313" key="3">
    <source>
        <dbReference type="EMBL" id="MBE8712722.1"/>
    </source>
</evidence>
<dbReference type="SMART" id="SM00530">
    <property type="entry name" value="HTH_XRE"/>
    <property type="match status" value="1"/>
</dbReference>
<dbReference type="GO" id="GO:0003700">
    <property type="term" value="F:DNA-binding transcription factor activity"/>
    <property type="evidence" value="ECO:0007669"/>
    <property type="project" value="TreeGrafter"/>
</dbReference>
<dbReference type="EMBL" id="PRDK01000003">
    <property type="protein sequence ID" value="MBE8712722.1"/>
    <property type="molecule type" value="Genomic_DNA"/>
</dbReference>
<dbReference type="InterPro" id="IPR010982">
    <property type="entry name" value="Lambda_DNA-bd_dom_sf"/>
</dbReference>
<proteinExistence type="predicted"/>
<feature type="domain" description="HTH cro/C1-type" evidence="2">
    <location>
        <begin position="45"/>
        <end position="88"/>
    </location>
</feature>
<evidence type="ECO:0000313" key="4">
    <source>
        <dbReference type="Proteomes" id="UP000616201"/>
    </source>
</evidence>
<organism evidence="3 4">
    <name type="scientific">Sphingobacterium hungaricum</name>
    <dbReference type="NCBI Taxonomy" id="2082723"/>
    <lineage>
        <taxon>Bacteria</taxon>
        <taxon>Pseudomonadati</taxon>
        <taxon>Bacteroidota</taxon>
        <taxon>Sphingobacteriia</taxon>
        <taxon>Sphingobacteriales</taxon>
        <taxon>Sphingobacteriaceae</taxon>
        <taxon>Sphingobacterium</taxon>
    </lineage>
</organism>
<dbReference type="PROSITE" id="PS50943">
    <property type="entry name" value="HTH_CROC1"/>
    <property type="match status" value="1"/>
</dbReference>
<name>A0A928YPN7_9SPHI</name>
<evidence type="ECO:0000256" key="1">
    <source>
        <dbReference type="ARBA" id="ARBA00023125"/>
    </source>
</evidence>
<dbReference type="Pfam" id="PF01381">
    <property type="entry name" value="HTH_3"/>
    <property type="match status" value="1"/>
</dbReference>
<dbReference type="Proteomes" id="UP000616201">
    <property type="component" value="Unassembled WGS sequence"/>
</dbReference>
<dbReference type="RefSeq" id="WP_196935988.1">
    <property type="nucleotide sequence ID" value="NZ_MU158698.1"/>
</dbReference>